<dbReference type="Gene3D" id="2.130.10.30">
    <property type="entry name" value="Regulator of chromosome condensation 1/beta-lactamase-inhibitor protein II"/>
    <property type="match status" value="2"/>
</dbReference>
<dbReference type="SUPFAM" id="SSF50985">
    <property type="entry name" value="RCC1/BLIP-II"/>
    <property type="match status" value="1"/>
</dbReference>
<feature type="transmembrane region" description="Helical" evidence="3">
    <location>
        <begin position="887"/>
        <end position="907"/>
    </location>
</feature>
<name>A0A813GFM8_POLGL</name>
<keyword evidence="3" id="KW-0812">Transmembrane</keyword>
<organism evidence="4 5">
    <name type="scientific">Polarella glacialis</name>
    <name type="common">Dinoflagellate</name>
    <dbReference type="NCBI Taxonomy" id="89957"/>
    <lineage>
        <taxon>Eukaryota</taxon>
        <taxon>Sar</taxon>
        <taxon>Alveolata</taxon>
        <taxon>Dinophyceae</taxon>
        <taxon>Suessiales</taxon>
        <taxon>Suessiaceae</taxon>
        <taxon>Polarella</taxon>
    </lineage>
</organism>
<feature type="region of interest" description="Disordered" evidence="2">
    <location>
        <begin position="1"/>
        <end position="44"/>
    </location>
</feature>
<feature type="compositionally biased region" description="Low complexity" evidence="2">
    <location>
        <begin position="10"/>
        <end position="44"/>
    </location>
</feature>
<evidence type="ECO:0000313" key="4">
    <source>
        <dbReference type="EMBL" id="CAE8621486.1"/>
    </source>
</evidence>
<feature type="region of interest" description="Disordered" evidence="2">
    <location>
        <begin position="566"/>
        <end position="589"/>
    </location>
</feature>
<feature type="transmembrane region" description="Helical" evidence="3">
    <location>
        <begin position="914"/>
        <end position="935"/>
    </location>
</feature>
<evidence type="ECO:0000256" key="1">
    <source>
        <dbReference type="ARBA" id="ARBA00022737"/>
    </source>
</evidence>
<dbReference type="InterPro" id="IPR051709">
    <property type="entry name" value="Ub-ligase/GTPase-reg"/>
</dbReference>
<dbReference type="PANTHER" id="PTHR45622">
    <property type="entry name" value="UBIQUITIN-PROTEIN LIGASE E3A-RELATED"/>
    <property type="match status" value="1"/>
</dbReference>
<keyword evidence="1" id="KW-0677">Repeat</keyword>
<reference evidence="4" key="1">
    <citation type="submission" date="2021-02" db="EMBL/GenBank/DDBJ databases">
        <authorList>
            <person name="Dougan E. K."/>
            <person name="Rhodes N."/>
            <person name="Thang M."/>
            <person name="Chan C."/>
        </authorList>
    </citation>
    <scope>NUCLEOTIDE SEQUENCE</scope>
</reference>
<evidence type="ECO:0000313" key="5">
    <source>
        <dbReference type="Proteomes" id="UP000654075"/>
    </source>
</evidence>
<keyword evidence="5" id="KW-1185">Reference proteome</keyword>
<keyword evidence="3" id="KW-1133">Transmembrane helix</keyword>
<feature type="transmembrane region" description="Helical" evidence="3">
    <location>
        <begin position="970"/>
        <end position="989"/>
    </location>
</feature>
<dbReference type="Proteomes" id="UP000654075">
    <property type="component" value="Unassembled WGS sequence"/>
</dbReference>
<comment type="caution">
    <text evidence="4">The sequence shown here is derived from an EMBL/GenBank/DDBJ whole genome shotgun (WGS) entry which is preliminary data.</text>
</comment>
<dbReference type="PANTHER" id="PTHR45622:SF60">
    <property type="entry name" value="UBIQUITIN-PROTEIN LIGASE E3A"/>
    <property type="match status" value="1"/>
</dbReference>
<feature type="transmembrane region" description="Helical" evidence="3">
    <location>
        <begin position="1176"/>
        <end position="1202"/>
    </location>
</feature>
<feature type="transmembrane region" description="Helical" evidence="3">
    <location>
        <begin position="1139"/>
        <end position="1156"/>
    </location>
</feature>
<evidence type="ECO:0000256" key="3">
    <source>
        <dbReference type="SAM" id="Phobius"/>
    </source>
</evidence>
<sequence length="1328" mass="141425">MASTKATTTSNNNNNSNNNNSNNNNSNNSNSNNNNNSNSNNNNSSDIDLELVELSGHVVAKGAWSTTLRADCLFKSARLAKPGSRCSLLQGPWEITPFTALAALDLSLGNCIQVVWLPASVADRRSDNLSFAAVNAEGSVVTWGLADGGGDSSAVAPLLSGVVQVSGTCRAFAAIRANRSVVTWGSADHGGNSSAVAPLLTEGVVHVCANTSAFAAIKANGSVVTWEDADLGGNSSAVAPLLAEGVVQVCGTGFAFAAIKANGNVVTWGNADHGGNSSAVAPLLAEGVIQVCGTDGAFAAIKANSSVVTWGNPSFGSNSSAVAPLLAEDVVQVYANGRAFAAIKANGSVVTWGNAGDGGDSSAVAPLLAEGVVQVYANGRAFAAIKANGSVVTWGNAGDGGDSSAVATLLAEGIVQDYGSVRFRFNSSVAAGQNKHVNATWAGDAIAPSGLQEALELASYPWSSTSLSSRLAPPEELGAWLQGALADVQAKLGALARQNRALRAQCLAASATSSSSSSEVPRAAAAAAAWRSQLDWCVGAVLSLEELHASWDLGGPELAVCLADAEEVEKEGDEEEEPTEADGGQSSSETFLRVLDSEATLRATEAETETTVADAWRVVHATAESAAAAYSAAVSGASRALNLRDKALSSAPPFRCLNSNCTEFEERFAGHTHQVSNRAIFDSRRSEKEEAAAGRASHFVRLKRLFVFTILQAFIAMLALKAQIENSGVALRDVGSIWSMLQPGTDNSPLHRTGWELGFNTSQREFVTGLGHGTHDESVIKFESYNWTMNHWASRELLSGIAGGGEHATGPEADSWFSPDFGAFYWGGIAGEPGKTWAGQGAASPETASFYQDWFSACRASNQGMCFKKADSESSNQLVTGCCESNFTGLVLTGAAVFLALGAFAFLMFESKLVVSIFALLTVPFALAYLVSGIVQWRIFGVVSAAPSATKQGQHLLGHLFRYSQDTWRWLFQGTMILACILMPVNDFIHRGAHLYNKSCLVNSFFHKGQDILLSDCSEVVCPDLIFGCTIMMYKTDFHRETLHDRFSLGSRHLGCAHTHYVATPRSFHVARAMACSAAAMDTFLLTQGDHWSIRFLVLMFNLAQGDWLRVEPLRTLRLNLPLCLAKGNWLRFDRCQRWLDALPITVLLLAIYALLVASESLSQEGSCLPANGVFLAALIAVILVLASTFFMPLCRCLMMFLQPSSLVRSMQMMLLATPVTNMEPPPYLYLGDGGILENSGCLELLLRQTRYILVMENGDDAAFELLTLKRLLHYATEQKVCSFFCPGDPRQSVAEAMEEFQRDDTRTFLHLPAGLLLGRRPQTWGSS</sequence>
<dbReference type="GO" id="GO:0061630">
    <property type="term" value="F:ubiquitin protein ligase activity"/>
    <property type="evidence" value="ECO:0007669"/>
    <property type="project" value="TreeGrafter"/>
</dbReference>
<dbReference type="InterPro" id="IPR009091">
    <property type="entry name" value="RCC1/BLIP-II"/>
</dbReference>
<gene>
    <name evidence="4" type="ORF">PGLA1383_LOCUS39005</name>
</gene>
<accession>A0A813GFM8</accession>
<dbReference type="EMBL" id="CAJNNV010027756">
    <property type="protein sequence ID" value="CAE8621486.1"/>
    <property type="molecule type" value="Genomic_DNA"/>
</dbReference>
<evidence type="ECO:0000256" key="2">
    <source>
        <dbReference type="SAM" id="MobiDB-lite"/>
    </source>
</evidence>
<keyword evidence="3" id="KW-0472">Membrane</keyword>
<feature type="compositionally biased region" description="Acidic residues" evidence="2">
    <location>
        <begin position="566"/>
        <end position="580"/>
    </location>
</feature>
<protein>
    <submittedName>
        <fullName evidence="4">Uncharacterized protein</fullName>
    </submittedName>
</protein>
<proteinExistence type="predicted"/>